<keyword evidence="5 10" id="KW-0812">Transmembrane</keyword>
<dbReference type="Proteomes" id="UP001479436">
    <property type="component" value="Unassembled WGS sequence"/>
</dbReference>
<keyword evidence="9 10" id="KW-0472">Membrane</keyword>
<keyword evidence="7 10" id="KW-1133">Transmembrane helix</keyword>
<evidence type="ECO:0000256" key="9">
    <source>
        <dbReference type="ARBA" id="ARBA00023136"/>
    </source>
</evidence>
<keyword evidence="12" id="KW-1185">Reference proteome</keyword>
<keyword evidence="4" id="KW-0808">Transferase</keyword>
<accession>A0ABR2WQT2</accession>
<reference evidence="11 12" key="1">
    <citation type="submission" date="2023-04" db="EMBL/GenBank/DDBJ databases">
        <title>Genome of Basidiobolus ranarum AG-B5.</title>
        <authorList>
            <person name="Stajich J.E."/>
            <person name="Carter-House D."/>
            <person name="Gryganskyi A."/>
        </authorList>
    </citation>
    <scope>NUCLEOTIDE SEQUENCE [LARGE SCALE GENOMIC DNA]</scope>
    <source>
        <strain evidence="11 12">AG-B5</strain>
    </source>
</reference>
<evidence type="ECO:0000256" key="10">
    <source>
        <dbReference type="SAM" id="Phobius"/>
    </source>
</evidence>
<dbReference type="InterPro" id="IPR026050">
    <property type="entry name" value="C1GALT1/C1GALT1_chp1"/>
</dbReference>
<sequence length="312" mass="36097">MVNSLKRVFSAKSFLFICTTLSVLLLFIFTLIQLSTQRVDFKKIIEVEGHQRGESRTLLSLVLTSKEYLDVRARAVGDTWGLKAKAIKDRRNSDSQVEVRFITDEDTSEYGLKNVPVEDTEYSTLYKKTFKAFYYVYQHYLNDFEWFMKVDDDTYVKLHRLMKHLNNPQLDHNEPLLFGRTGRDGVSCWGGPGYVMNRKTLSIVGPYIPYCLSNAAFQGPEDVQFAHCLEYAYNQTYSDGNHPRCQGFPDGHGQEFLHVLSNSPQWERVGYADELFKVEEDHRWIWSFGKSVTIHSALHGNMYKVDTLYGSS</sequence>
<proteinExistence type="inferred from homology"/>
<keyword evidence="3" id="KW-0328">Glycosyltransferase</keyword>
<feature type="transmembrane region" description="Helical" evidence="10">
    <location>
        <begin position="14"/>
        <end position="34"/>
    </location>
</feature>
<keyword evidence="6" id="KW-0735">Signal-anchor</keyword>
<evidence type="ECO:0000256" key="8">
    <source>
        <dbReference type="ARBA" id="ARBA00023034"/>
    </source>
</evidence>
<dbReference type="PANTHER" id="PTHR23033">
    <property type="entry name" value="BETA1,3-GALACTOSYLTRANSFERASE"/>
    <property type="match status" value="1"/>
</dbReference>
<comment type="caution">
    <text evidence="11">The sequence shown here is derived from an EMBL/GenBank/DDBJ whole genome shotgun (WGS) entry which is preliminary data.</text>
</comment>
<dbReference type="Gene3D" id="3.90.550.50">
    <property type="match status" value="1"/>
</dbReference>
<evidence type="ECO:0000313" key="12">
    <source>
        <dbReference type="Proteomes" id="UP001479436"/>
    </source>
</evidence>
<evidence type="ECO:0000256" key="1">
    <source>
        <dbReference type="ARBA" id="ARBA00004323"/>
    </source>
</evidence>
<organism evidence="11 12">
    <name type="scientific">Basidiobolus ranarum</name>
    <dbReference type="NCBI Taxonomy" id="34480"/>
    <lineage>
        <taxon>Eukaryota</taxon>
        <taxon>Fungi</taxon>
        <taxon>Fungi incertae sedis</taxon>
        <taxon>Zoopagomycota</taxon>
        <taxon>Entomophthoromycotina</taxon>
        <taxon>Basidiobolomycetes</taxon>
        <taxon>Basidiobolales</taxon>
        <taxon>Basidiobolaceae</taxon>
        <taxon>Basidiobolus</taxon>
    </lineage>
</organism>
<comment type="subcellular location">
    <subcellularLocation>
        <location evidence="1">Golgi apparatus membrane</location>
        <topology evidence="1">Single-pass type II membrane protein</topology>
    </subcellularLocation>
</comment>
<comment type="similarity">
    <text evidence="2">Belongs to the glycosyltransferase 31 family. Beta3-Gal-T subfamily.</text>
</comment>
<evidence type="ECO:0000256" key="6">
    <source>
        <dbReference type="ARBA" id="ARBA00022968"/>
    </source>
</evidence>
<evidence type="ECO:0000256" key="7">
    <source>
        <dbReference type="ARBA" id="ARBA00022989"/>
    </source>
</evidence>
<evidence type="ECO:0000256" key="5">
    <source>
        <dbReference type="ARBA" id="ARBA00022692"/>
    </source>
</evidence>
<evidence type="ECO:0000256" key="4">
    <source>
        <dbReference type="ARBA" id="ARBA00022679"/>
    </source>
</evidence>
<dbReference type="InterPro" id="IPR002659">
    <property type="entry name" value="Glyco_trans_31"/>
</dbReference>
<gene>
    <name evidence="11" type="primary">CHSY1</name>
    <name evidence="11" type="ORF">K7432_009061</name>
</gene>
<name>A0ABR2WQT2_9FUNG</name>
<evidence type="ECO:0000313" key="11">
    <source>
        <dbReference type="EMBL" id="KAK9763888.1"/>
    </source>
</evidence>
<dbReference type="Pfam" id="PF01762">
    <property type="entry name" value="Galactosyl_T"/>
    <property type="match status" value="1"/>
</dbReference>
<dbReference type="EMBL" id="JASJQH010000536">
    <property type="protein sequence ID" value="KAK9763888.1"/>
    <property type="molecule type" value="Genomic_DNA"/>
</dbReference>
<protein>
    <submittedName>
        <fullName evidence="11">Chondroitin sulfate synthase 1</fullName>
    </submittedName>
</protein>
<evidence type="ECO:0000256" key="3">
    <source>
        <dbReference type="ARBA" id="ARBA00022676"/>
    </source>
</evidence>
<evidence type="ECO:0000256" key="2">
    <source>
        <dbReference type="ARBA" id="ARBA00006462"/>
    </source>
</evidence>
<keyword evidence="8" id="KW-0333">Golgi apparatus</keyword>